<evidence type="ECO:0000256" key="1">
    <source>
        <dbReference type="SAM" id="Coils"/>
    </source>
</evidence>
<accession>A0A937D435</accession>
<dbReference type="RefSeq" id="WP_202066350.1">
    <property type="nucleotide sequence ID" value="NZ_JAEQMY010000218.1"/>
</dbReference>
<organism evidence="2 3">
    <name type="scientific">Microvirga aerilata</name>
    <dbReference type="NCBI Taxonomy" id="670292"/>
    <lineage>
        <taxon>Bacteria</taxon>
        <taxon>Pseudomonadati</taxon>
        <taxon>Pseudomonadota</taxon>
        <taxon>Alphaproteobacteria</taxon>
        <taxon>Hyphomicrobiales</taxon>
        <taxon>Methylobacteriaceae</taxon>
        <taxon>Microvirga</taxon>
    </lineage>
</organism>
<proteinExistence type="predicted"/>
<comment type="caution">
    <text evidence="2">The sequence shown here is derived from an EMBL/GenBank/DDBJ whole genome shotgun (WGS) entry which is preliminary data.</text>
</comment>
<dbReference type="Proteomes" id="UP000605848">
    <property type="component" value="Unassembled WGS sequence"/>
</dbReference>
<gene>
    <name evidence="2" type="ORF">JKG68_31720</name>
</gene>
<name>A0A937D435_9HYPH</name>
<feature type="coiled-coil region" evidence="1">
    <location>
        <begin position="23"/>
        <end position="57"/>
    </location>
</feature>
<evidence type="ECO:0000313" key="3">
    <source>
        <dbReference type="Proteomes" id="UP000605848"/>
    </source>
</evidence>
<dbReference type="AlphaFoldDB" id="A0A937D435"/>
<keyword evidence="1" id="KW-0175">Coiled coil</keyword>
<protein>
    <submittedName>
        <fullName evidence="2">Uncharacterized protein</fullName>
    </submittedName>
</protein>
<reference evidence="2" key="1">
    <citation type="submission" date="2021-01" db="EMBL/GenBank/DDBJ databases">
        <title>Microvirga sp.</title>
        <authorList>
            <person name="Kim M.K."/>
        </authorList>
    </citation>
    <scope>NUCLEOTIDE SEQUENCE</scope>
    <source>
        <strain evidence="2">5420S-16</strain>
    </source>
</reference>
<sequence length="67" mass="7859">MIVRMEAEVEGLREILEVEWKRAEELRQERDRWASALEASQRQITDLTKKAESVSGRGFLGWLRRSA</sequence>
<dbReference type="EMBL" id="JAEQMY010000218">
    <property type="protein sequence ID" value="MBL0408437.1"/>
    <property type="molecule type" value="Genomic_DNA"/>
</dbReference>
<keyword evidence="3" id="KW-1185">Reference proteome</keyword>
<evidence type="ECO:0000313" key="2">
    <source>
        <dbReference type="EMBL" id="MBL0408437.1"/>
    </source>
</evidence>